<comment type="similarity">
    <text evidence="1">Belongs to the adrenodoxin/putidaredoxin family.</text>
</comment>
<dbReference type="PANTHER" id="PTHR23426:SF65">
    <property type="entry name" value="FERREDOXIN-2, MITOCHONDRIAL"/>
    <property type="match status" value="1"/>
</dbReference>
<evidence type="ECO:0000256" key="1">
    <source>
        <dbReference type="ARBA" id="ARBA00010914"/>
    </source>
</evidence>
<dbReference type="InterPro" id="IPR001055">
    <property type="entry name" value="Adrenodoxin-like"/>
</dbReference>
<dbReference type="CDD" id="cd00207">
    <property type="entry name" value="fer2"/>
    <property type="match status" value="1"/>
</dbReference>
<proteinExistence type="inferred from homology"/>
<dbReference type="PROSITE" id="PS51085">
    <property type="entry name" value="2FE2S_FER_2"/>
    <property type="match status" value="1"/>
</dbReference>
<organism evidence="8 9">
    <name type="scientific">Ketobacter alkanivorans</name>
    <dbReference type="NCBI Taxonomy" id="1917421"/>
    <lineage>
        <taxon>Bacteria</taxon>
        <taxon>Pseudomonadati</taxon>
        <taxon>Pseudomonadota</taxon>
        <taxon>Gammaproteobacteria</taxon>
        <taxon>Pseudomonadales</taxon>
        <taxon>Ketobacteraceae</taxon>
        <taxon>Ketobacter</taxon>
    </lineage>
</organism>
<evidence type="ECO:0000256" key="3">
    <source>
        <dbReference type="ARBA" id="ARBA00022723"/>
    </source>
</evidence>
<dbReference type="PANTHER" id="PTHR23426">
    <property type="entry name" value="FERREDOXIN/ADRENODOXIN"/>
    <property type="match status" value="1"/>
</dbReference>
<protein>
    <submittedName>
        <fullName evidence="8">Ferredoxin</fullName>
    </submittedName>
</protein>
<name>A0A2K9LJR0_9GAMM</name>
<comment type="cofactor">
    <cofactor evidence="6">
        <name>[2Fe-2S] cluster</name>
        <dbReference type="ChEBI" id="CHEBI:190135"/>
    </cofactor>
</comment>
<dbReference type="GO" id="GO:0046872">
    <property type="term" value="F:metal ion binding"/>
    <property type="evidence" value="ECO:0007669"/>
    <property type="project" value="UniProtKB-KW"/>
</dbReference>
<feature type="domain" description="2Fe-2S ferredoxin-type" evidence="7">
    <location>
        <begin position="1"/>
        <end position="105"/>
    </location>
</feature>
<keyword evidence="4" id="KW-0408">Iron</keyword>
<evidence type="ECO:0000313" key="8">
    <source>
        <dbReference type="EMBL" id="AUM12401.1"/>
    </source>
</evidence>
<dbReference type="GO" id="GO:0140647">
    <property type="term" value="P:P450-containing electron transport chain"/>
    <property type="evidence" value="ECO:0007669"/>
    <property type="project" value="InterPro"/>
</dbReference>
<dbReference type="GO" id="GO:0051537">
    <property type="term" value="F:2 iron, 2 sulfur cluster binding"/>
    <property type="evidence" value="ECO:0007669"/>
    <property type="project" value="UniProtKB-KW"/>
</dbReference>
<evidence type="ECO:0000256" key="6">
    <source>
        <dbReference type="ARBA" id="ARBA00034078"/>
    </source>
</evidence>
<evidence type="ECO:0000256" key="4">
    <source>
        <dbReference type="ARBA" id="ARBA00023004"/>
    </source>
</evidence>
<dbReference type="InterPro" id="IPR001041">
    <property type="entry name" value="2Fe-2S_ferredoxin-type"/>
</dbReference>
<keyword evidence="9" id="KW-1185">Reference proteome</keyword>
<dbReference type="SUPFAM" id="SSF54292">
    <property type="entry name" value="2Fe-2S ferredoxin-like"/>
    <property type="match status" value="1"/>
</dbReference>
<dbReference type="Pfam" id="PF00111">
    <property type="entry name" value="Fer2"/>
    <property type="match status" value="1"/>
</dbReference>
<keyword evidence="2" id="KW-0001">2Fe-2S</keyword>
<evidence type="ECO:0000259" key="7">
    <source>
        <dbReference type="PROSITE" id="PS51085"/>
    </source>
</evidence>
<reference evidence="9" key="1">
    <citation type="submission" date="2017-08" db="EMBL/GenBank/DDBJ databases">
        <title>Direct submision.</title>
        <authorList>
            <person name="Kim S.-J."/>
            <person name="Rhee S.-K."/>
        </authorList>
    </citation>
    <scope>NUCLEOTIDE SEQUENCE [LARGE SCALE GENOMIC DNA]</scope>
    <source>
        <strain evidence="9">GI5</strain>
    </source>
</reference>
<evidence type="ECO:0000256" key="5">
    <source>
        <dbReference type="ARBA" id="ARBA00023014"/>
    </source>
</evidence>
<dbReference type="AlphaFoldDB" id="A0A2K9LJR0"/>
<accession>A0A2K9LJR0</accession>
<dbReference type="GO" id="GO:0009055">
    <property type="term" value="F:electron transfer activity"/>
    <property type="evidence" value="ECO:0007669"/>
    <property type="project" value="TreeGrafter"/>
</dbReference>
<dbReference type="OrthoDB" id="9799640at2"/>
<dbReference type="InterPro" id="IPR012675">
    <property type="entry name" value="Beta-grasp_dom_sf"/>
</dbReference>
<sequence>MPTLEITDLAGNVSTLDATSGDTLMEALRDNGYDDILAICGGVCSCSSCHCYIEGEWADKLNKPGEDELQLVSSTEHYQPNSRLSCQVTLNDDMDGMKVTIAQQDY</sequence>
<evidence type="ECO:0000256" key="2">
    <source>
        <dbReference type="ARBA" id="ARBA00022714"/>
    </source>
</evidence>
<gene>
    <name evidence="8" type="ORF">Kalk_08220</name>
</gene>
<dbReference type="InterPro" id="IPR036010">
    <property type="entry name" value="2Fe-2S_ferredoxin-like_sf"/>
</dbReference>
<dbReference type="RefSeq" id="WP_101893763.1">
    <property type="nucleotide sequence ID" value="NZ_CP022684.1"/>
</dbReference>
<dbReference type="PRINTS" id="PR00355">
    <property type="entry name" value="ADRENODOXIN"/>
</dbReference>
<keyword evidence="3" id="KW-0479">Metal-binding</keyword>
<evidence type="ECO:0000313" key="9">
    <source>
        <dbReference type="Proteomes" id="UP000235116"/>
    </source>
</evidence>
<dbReference type="KEGG" id="kak:Kalk_08220"/>
<keyword evidence="5" id="KW-0411">Iron-sulfur</keyword>
<dbReference type="Gene3D" id="3.10.20.30">
    <property type="match status" value="1"/>
</dbReference>
<dbReference type="EMBL" id="CP022684">
    <property type="protein sequence ID" value="AUM12401.1"/>
    <property type="molecule type" value="Genomic_DNA"/>
</dbReference>
<dbReference type="Proteomes" id="UP000235116">
    <property type="component" value="Chromosome"/>
</dbReference>